<dbReference type="AlphaFoldDB" id="A0A8J4TMK6"/>
<dbReference type="Gene3D" id="3.90.1420.10">
    <property type="entry name" value="Rubisco LSMT, substrate-binding domain"/>
    <property type="match status" value="1"/>
</dbReference>
<dbReference type="InterPro" id="IPR036464">
    <property type="entry name" value="Rubisco_LSMT_subst-bd_sf"/>
</dbReference>
<dbReference type="Gene3D" id="3.90.1410.10">
    <property type="entry name" value="set domain protein methyltransferase, domain 1"/>
    <property type="match status" value="1"/>
</dbReference>
<comment type="subcellular location">
    <subcellularLocation>
        <location evidence="1 7">Nucleus</location>
    </subcellularLocation>
</comment>
<dbReference type="GO" id="GO:0016279">
    <property type="term" value="F:protein-lysine N-methyltransferase activity"/>
    <property type="evidence" value="ECO:0007669"/>
    <property type="project" value="UniProtKB-UniRule"/>
</dbReference>
<keyword evidence="4 7" id="KW-0808">Transferase</keyword>
<evidence type="ECO:0000313" key="9">
    <source>
        <dbReference type="EMBL" id="KAF5897985.1"/>
    </source>
</evidence>
<evidence type="ECO:0000256" key="5">
    <source>
        <dbReference type="ARBA" id="ARBA00022691"/>
    </source>
</evidence>
<gene>
    <name evidence="9" type="primary">setd6</name>
    <name evidence="9" type="ORF">DAT39_012301</name>
</gene>
<evidence type="ECO:0000256" key="1">
    <source>
        <dbReference type="ARBA" id="ARBA00004123"/>
    </source>
</evidence>
<feature type="domain" description="SET" evidence="8">
    <location>
        <begin position="39"/>
        <end position="261"/>
    </location>
</feature>
<keyword evidence="10" id="KW-1185">Reference proteome</keyword>
<evidence type="ECO:0000259" key="8">
    <source>
        <dbReference type="PROSITE" id="PS50280"/>
    </source>
</evidence>
<dbReference type="SUPFAM" id="SSF82199">
    <property type="entry name" value="SET domain"/>
    <property type="match status" value="1"/>
</dbReference>
<dbReference type="InterPro" id="IPR044430">
    <property type="entry name" value="SETD6_SET"/>
</dbReference>
<organism evidence="9 10">
    <name type="scientific">Clarias magur</name>
    <name type="common">Asian catfish</name>
    <name type="synonym">Macropteronotus magur</name>
    <dbReference type="NCBI Taxonomy" id="1594786"/>
    <lineage>
        <taxon>Eukaryota</taxon>
        <taxon>Metazoa</taxon>
        <taxon>Chordata</taxon>
        <taxon>Craniata</taxon>
        <taxon>Vertebrata</taxon>
        <taxon>Euteleostomi</taxon>
        <taxon>Actinopterygii</taxon>
        <taxon>Neopterygii</taxon>
        <taxon>Teleostei</taxon>
        <taxon>Ostariophysi</taxon>
        <taxon>Siluriformes</taxon>
        <taxon>Clariidae</taxon>
        <taxon>Clarias</taxon>
    </lineage>
</organism>
<dbReference type="InterPro" id="IPR050600">
    <property type="entry name" value="SETD3_SETD6_MTase"/>
</dbReference>
<dbReference type="PANTHER" id="PTHR13271">
    <property type="entry name" value="UNCHARACTERIZED PUTATIVE METHYLTRANSFERASE"/>
    <property type="match status" value="1"/>
</dbReference>
<evidence type="ECO:0000256" key="6">
    <source>
        <dbReference type="ARBA" id="ARBA00023242"/>
    </source>
</evidence>
<keyword evidence="6 7" id="KW-0539">Nucleus</keyword>
<comment type="function">
    <text evidence="7">Protein-lysine N-methyltransferase.</text>
</comment>
<evidence type="ECO:0000313" key="10">
    <source>
        <dbReference type="Proteomes" id="UP000727407"/>
    </source>
</evidence>
<dbReference type="Pfam" id="PF00856">
    <property type="entry name" value="SET"/>
    <property type="match status" value="1"/>
</dbReference>
<dbReference type="InterPro" id="IPR011383">
    <property type="entry name" value="N-lys_methylase_SETD6"/>
</dbReference>
<dbReference type="GO" id="GO:0032259">
    <property type="term" value="P:methylation"/>
    <property type="evidence" value="ECO:0007669"/>
    <property type="project" value="UniProtKB-KW"/>
</dbReference>
<dbReference type="PIRSF" id="PIRSF011771">
    <property type="entry name" value="RMS1_SET"/>
    <property type="match status" value="1"/>
</dbReference>
<dbReference type="InterPro" id="IPR015353">
    <property type="entry name" value="Rubisco_LSMT_subst-bd"/>
</dbReference>
<comment type="similarity">
    <text evidence="7">Belongs to the class V-like SAM-binding methyltransferase superfamily. Histone-lysine methyltransferase family. SETD6 subfamily.</text>
</comment>
<dbReference type="FunFam" id="3.90.1420.10:FF:000002">
    <property type="entry name" value="N-lysine methyltransferase SETD6"/>
    <property type="match status" value="1"/>
</dbReference>
<sequence>MATDAKRPKREDGSSDCSVDESLNSFLLWCDEVSLNLSSKVYLSKEGTVAAYGMLAKEDIEEGHVLFSIPRCALLHPGTSKTKKVLEEEKNRLESPSGWVPLLLALMYEYTSAGSHWRPYLSLWPDFRKLDHPMFWSREERETLLKGTGVPEAVDTDLSNIQLEYKDTVLPFMLSHPELWDPERHTLELYQSLVAFVMAYSFQEPSEDEDEDPNPPMMVPMADMLNHVSNHNANLEYTPECLKMVAVRPIKKAEEIFNTYGQTANWQLLHMYGFTEPFPTNSNDTADVQMTAVYKAAQQATPNEAEQRLLVDKWKMLRDMDVVGEKGVFVFGKNGSLTDTELYMTLKVISMSKEEFRDFQENEGWEDDEDEDEDSRAAQALSFDGIPALAPDWKRLLHAAAGFTLTAYAEDLETDLRVMEEPKALAKLGHRERRALDVRLGQKSILRKLQQLTHSSERRPVLAEMK</sequence>
<keyword evidence="3 7" id="KW-0489">Methyltransferase</keyword>
<protein>
    <recommendedName>
        <fullName evidence="2 7">N-lysine methyltransferase SETD6</fullName>
        <ecNumber evidence="7">2.1.1.-</ecNumber>
    </recommendedName>
</protein>
<dbReference type="InterPro" id="IPR046341">
    <property type="entry name" value="SET_dom_sf"/>
</dbReference>
<dbReference type="InterPro" id="IPR001214">
    <property type="entry name" value="SET_dom"/>
</dbReference>
<dbReference type="FunFam" id="3.90.1410.10:FF:000007">
    <property type="entry name" value="Ribosomal lysine N-methyltransferase 4"/>
    <property type="match status" value="1"/>
</dbReference>
<evidence type="ECO:0000256" key="3">
    <source>
        <dbReference type="ARBA" id="ARBA00022603"/>
    </source>
</evidence>
<evidence type="ECO:0000256" key="2">
    <source>
        <dbReference type="ARBA" id="ARBA00016973"/>
    </source>
</evidence>
<dbReference type="Pfam" id="PF09273">
    <property type="entry name" value="Rubis-subs-bind"/>
    <property type="match status" value="1"/>
</dbReference>
<proteinExistence type="inferred from homology"/>
<comment type="caution">
    <text evidence="9">The sequence shown here is derived from an EMBL/GenBank/DDBJ whole genome shotgun (WGS) entry which is preliminary data.</text>
</comment>
<dbReference type="OrthoDB" id="341421at2759"/>
<name>A0A8J4TMK6_CLAMG</name>
<reference evidence="9" key="1">
    <citation type="submission" date="2020-07" db="EMBL/GenBank/DDBJ databases">
        <title>Clarias magur genome sequencing, assembly and annotation.</title>
        <authorList>
            <person name="Kushwaha B."/>
            <person name="Kumar R."/>
            <person name="Das P."/>
            <person name="Joshi C.G."/>
            <person name="Kumar D."/>
            <person name="Nagpure N.S."/>
            <person name="Pandey M."/>
            <person name="Agarwal S."/>
            <person name="Srivastava S."/>
            <person name="Singh M."/>
            <person name="Sahoo L."/>
            <person name="Jayasankar P."/>
            <person name="Meher P.K."/>
            <person name="Koringa P.G."/>
            <person name="Iquebal M.A."/>
            <person name="Das S.P."/>
            <person name="Bit A."/>
            <person name="Patnaik S."/>
            <person name="Patel N."/>
            <person name="Shah T.M."/>
            <person name="Hinsu A."/>
            <person name="Jena J.K."/>
        </authorList>
    </citation>
    <scope>NUCLEOTIDE SEQUENCE</scope>
    <source>
        <strain evidence="9">CIFAMagur01</strain>
        <tissue evidence="9">Testis</tissue>
    </source>
</reference>
<dbReference type="PROSITE" id="PS50280">
    <property type="entry name" value="SET"/>
    <property type="match status" value="1"/>
</dbReference>
<dbReference type="CDD" id="cd19178">
    <property type="entry name" value="SET_SETD6"/>
    <property type="match status" value="1"/>
</dbReference>
<dbReference type="GO" id="GO:0005634">
    <property type="term" value="C:nucleus"/>
    <property type="evidence" value="ECO:0007669"/>
    <property type="project" value="UniProtKB-SubCell"/>
</dbReference>
<accession>A0A8J4TMK6</accession>
<dbReference type="EMBL" id="QNUK01000215">
    <property type="protein sequence ID" value="KAF5897985.1"/>
    <property type="molecule type" value="Genomic_DNA"/>
</dbReference>
<dbReference type="SUPFAM" id="SSF81822">
    <property type="entry name" value="RuBisCo LSMT C-terminal, substrate-binding domain"/>
    <property type="match status" value="1"/>
</dbReference>
<evidence type="ECO:0000256" key="7">
    <source>
        <dbReference type="PIRNR" id="PIRNR011771"/>
    </source>
</evidence>
<evidence type="ECO:0000256" key="4">
    <source>
        <dbReference type="ARBA" id="ARBA00022679"/>
    </source>
</evidence>
<dbReference type="PANTHER" id="PTHR13271:SF34">
    <property type="entry name" value="N-LYSINE METHYLTRANSFERASE SETD6"/>
    <property type="match status" value="1"/>
</dbReference>
<dbReference type="Proteomes" id="UP000727407">
    <property type="component" value="Unassembled WGS sequence"/>
</dbReference>
<dbReference type="EC" id="2.1.1.-" evidence="7"/>
<keyword evidence="5 7" id="KW-0949">S-adenosyl-L-methionine</keyword>